<dbReference type="OrthoDB" id="6435060at2759"/>
<accession>A0A4Y2BCF8</accession>
<protein>
    <submittedName>
        <fullName evidence="1">Uncharacterized protein</fullName>
    </submittedName>
</protein>
<reference evidence="1 2" key="1">
    <citation type="journal article" date="2019" name="Sci. Rep.">
        <title>Orb-weaving spider Araneus ventricosus genome elucidates the spidroin gene catalogue.</title>
        <authorList>
            <person name="Kono N."/>
            <person name="Nakamura H."/>
            <person name="Ohtoshi R."/>
            <person name="Moran D.A.P."/>
            <person name="Shinohara A."/>
            <person name="Yoshida Y."/>
            <person name="Fujiwara M."/>
            <person name="Mori M."/>
            <person name="Tomita M."/>
            <person name="Arakawa K."/>
        </authorList>
    </citation>
    <scope>NUCLEOTIDE SEQUENCE [LARGE SCALE GENOMIC DNA]</scope>
</reference>
<sequence length="110" mass="12099">MLKQLVMDDGHNYPLAASAVNSDMYMDDLISSAADIYSAKQLKEQLIVLFRGGGMQLHKWSSNCIEFLANSEVSDGDVSLAIPHQTKAPGLLWRPQKDSLEFSVSANVDL</sequence>
<evidence type="ECO:0000313" key="2">
    <source>
        <dbReference type="Proteomes" id="UP000499080"/>
    </source>
</evidence>
<evidence type="ECO:0000313" key="1">
    <source>
        <dbReference type="EMBL" id="GBL88804.1"/>
    </source>
</evidence>
<organism evidence="1 2">
    <name type="scientific">Araneus ventricosus</name>
    <name type="common">Orbweaver spider</name>
    <name type="synonym">Epeira ventricosa</name>
    <dbReference type="NCBI Taxonomy" id="182803"/>
    <lineage>
        <taxon>Eukaryota</taxon>
        <taxon>Metazoa</taxon>
        <taxon>Ecdysozoa</taxon>
        <taxon>Arthropoda</taxon>
        <taxon>Chelicerata</taxon>
        <taxon>Arachnida</taxon>
        <taxon>Araneae</taxon>
        <taxon>Araneomorphae</taxon>
        <taxon>Entelegynae</taxon>
        <taxon>Araneoidea</taxon>
        <taxon>Araneidae</taxon>
        <taxon>Araneus</taxon>
    </lineage>
</organism>
<dbReference type="EMBL" id="BGPR01000062">
    <property type="protein sequence ID" value="GBL88804.1"/>
    <property type="molecule type" value="Genomic_DNA"/>
</dbReference>
<keyword evidence="2" id="KW-1185">Reference proteome</keyword>
<dbReference type="Proteomes" id="UP000499080">
    <property type="component" value="Unassembled WGS sequence"/>
</dbReference>
<proteinExistence type="predicted"/>
<comment type="caution">
    <text evidence="1">The sequence shown here is derived from an EMBL/GenBank/DDBJ whole genome shotgun (WGS) entry which is preliminary data.</text>
</comment>
<name>A0A4Y2BCF8_ARAVE</name>
<gene>
    <name evidence="1" type="ORF">AVEN_158926_1</name>
</gene>
<dbReference type="AlphaFoldDB" id="A0A4Y2BCF8"/>